<evidence type="ECO:0000313" key="2">
    <source>
        <dbReference type="Proteomes" id="UP001241377"/>
    </source>
</evidence>
<evidence type="ECO:0000313" key="1">
    <source>
        <dbReference type="EMBL" id="KAJ9107132.1"/>
    </source>
</evidence>
<organism evidence="1 2">
    <name type="scientific">Naganishia cerealis</name>
    <dbReference type="NCBI Taxonomy" id="610337"/>
    <lineage>
        <taxon>Eukaryota</taxon>
        <taxon>Fungi</taxon>
        <taxon>Dikarya</taxon>
        <taxon>Basidiomycota</taxon>
        <taxon>Agaricomycotina</taxon>
        <taxon>Tremellomycetes</taxon>
        <taxon>Filobasidiales</taxon>
        <taxon>Filobasidiaceae</taxon>
        <taxon>Naganishia</taxon>
    </lineage>
</organism>
<gene>
    <name evidence="1" type="ORF">QFC19_002792</name>
</gene>
<accession>A0ACC2W941</accession>
<sequence length="850" mass="95989">MVILLENPKNYDRFLAVHRSIQDPWATVPYDNTTSLLFACSLPLRQAIITHLIYLYSHFTPSLDPYAVIPAQDAREITKDVATRSMFILRCVLQFLATHTARPWCPTINPWQSHLLQHYERLSPFPVSTTSEDGVISEVLGPEWTSRIQLRTHSRQYKMYDLASWSRTLGLTLSQVAADLETYLVPERAIPWSPNYREENNDVRLHTVQSLCGRYYELSAKILTLVRCREGTEHLEKPPMVALNSWYGLGERDELYEPSFLYERPSRLNRSSAAFEDMFPPSGLPQCNETVYLEREKELIPFGVPHSSDDEQRGPPRLRVPRISTKNAEAGPSRSSWQVKNRMMRRQPQPQPLTTPKRMGDIIDLSMLTDSEPSSPNPHHHQRGTQKYRSPPPSRSPSPASLQVVKTHGWTALAVIKKEPPPAEPEPVIEPETKAGELSKWGSEDEAEEVSRNQYSQSTEDARPVSLERAPSRSDSSTGLTSSDQLIDESTTFPAPTATWRTAPSSRSPRHVDAFSAVYGTNYNADDDGKSAVWKRSADDMEPEPPEGEGATVKRVRATEQVLISATTRRPVSLARFSLEGRGRRSSSDKVGSAAQISEDNRGNSDATECRRDERGGTIDSEMWADILRSGSESEADHTDADDMKPIVLQAQSPDTEHHASRNFVHPSSRYDEDQRERRRDIVQQRNVRMKTVSNDPWVHMLRVDYDSESESDDDDDDDDDDDRLGLKRDVKPRKAAATAEEAIPDERPPLRQNILPIPLGDAANRALNRGSVQRLARGLHRAMVAIDVIRRQLTRVHVGSQLSLRIGRNEKGRYDVHQDVREESKSEATPASAMAADQVFRKLTMFSSS</sequence>
<protein>
    <submittedName>
        <fullName evidence="1">Uncharacterized protein</fullName>
    </submittedName>
</protein>
<keyword evidence="2" id="KW-1185">Reference proteome</keyword>
<reference evidence="1" key="1">
    <citation type="submission" date="2023-04" db="EMBL/GenBank/DDBJ databases">
        <title>Draft Genome sequencing of Naganishia species isolated from polar environments using Oxford Nanopore Technology.</title>
        <authorList>
            <person name="Leo P."/>
            <person name="Venkateswaran K."/>
        </authorList>
    </citation>
    <scope>NUCLEOTIDE SEQUENCE</scope>
    <source>
        <strain evidence="1">MNA-CCFEE 5261</strain>
    </source>
</reference>
<name>A0ACC2W941_9TREE</name>
<proteinExistence type="predicted"/>
<dbReference type="Proteomes" id="UP001241377">
    <property type="component" value="Unassembled WGS sequence"/>
</dbReference>
<dbReference type="EMBL" id="JASBWR010000025">
    <property type="protein sequence ID" value="KAJ9107132.1"/>
    <property type="molecule type" value="Genomic_DNA"/>
</dbReference>
<comment type="caution">
    <text evidence="1">The sequence shown here is derived from an EMBL/GenBank/DDBJ whole genome shotgun (WGS) entry which is preliminary data.</text>
</comment>